<evidence type="ECO:0008006" key="4">
    <source>
        <dbReference type="Google" id="ProtNLM"/>
    </source>
</evidence>
<dbReference type="EMBL" id="MPOG01000016">
    <property type="protein sequence ID" value="OOH93782.1"/>
    <property type="molecule type" value="Genomic_DNA"/>
</dbReference>
<organism evidence="2 3">
    <name type="scientific">Elizabethkingia meningoseptica</name>
    <name type="common">Chryseobacterium meningosepticum</name>
    <dbReference type="NCBI Taxonomy" id="238"/>
    <lineage>
        <taxon>Bacteria</taxon>
        <taxon>Pseudomonadati</taxon>
        <taxon>Bacteroidota</taxon>
        <taxon>Flavobacteriia</taxon>
        <taxon>Flavobacteriales</taxon>
        <taxon>Weeksellaceae</taxon>
        <taxon>Elizabethkingia</taxon>
    </lineage>
</organism>
<gene>
    <name evidence="2" type="ORF">BMF97_15265</name>
</gene>
<name>A0A1T3IKT0_ELIME</name>
<sequence length="604" mass="62998">MNYNKQIRKKNNMKPINQKIIKVINGIVLVSTISFGFLSCSSREDDKVTPGNNNGTALNLNITVADNGSGIAALASTSKNFAGNVLSNSLVPVAESKMVSAGGFDAIVSAETYKLGSGAVASVSDAGLAPVAVAQPMPVGIKYRFLLYDAAGTNLLQNVVGSSGTNPNIQVNAGQTYKWVAVSINDATTVPDLSAGTSKILSAGLSNKDILYASGTIVPVSGPNNLSVDFVHKTSRFVVSLDTRGMFGTINNTTTLEIGSGSGATFNSVLQSGDLDVLTGAFSNFQNIAAVAGSAMSNDAANGPATGATGAKIANFYTVNPVAIPANNLKIRVAPLNITMSDTSTRNFPTGVLSYTNTALTPALGTSYSMTVRMVESGVVVKGITWARTNLYYDPAASQLDKYRFHPDNEYTIANVLNISLGGLLSLQLNGQAFNVTNEYWNWRATTPTGTVNAGDPCALVKPVGTWRMPTANEFTTLGQPNSDNTDAPLLLGGVRLASVWNLDAGQTANTSFPANSRSLFMPIFGYRDATGNTITDSPGSLLGGVVAAGTAHYWSSTASGPSDADYQRRPVTVIGGGLIHLFGAVTEVPAATNEGRNIRCVRS</sequence>
<dbReference type="OrthoDB" id="698753at2"/>
<feature type="transmembrane region" description="Helical" evidence="1">
    <location>
        <begin position="20"/>
        <end position="38"/>
    </location>
</feature>
<evidence type="ECO:0000313" key="3">
    <source>
        <dbReference type="Proteomes" id="UP000188947"/>
    </source>
</evidence>
<proteinExistence type="predicted"/>
<protein>
    <recommendedName>
        <fullName evidence="4">Fibrobacter succinogenes major paralogous domain-containing protein</fullName>
    </recommendedName>
</protein>
<dbReference type="Proteomes" id="UP000188947">
    <property type="component" value="Unassembled WGS sequence"/>
</dbReference>
<reference evidence="2 3" key="1">
    <citation type="submission" date="2016-11" db="EMBL/GenBank/DDBJ databases">
        <title>Genome sequence and comparative genomic analysis of clinical strain Elizabethkingia meningoseptica 61421 PRCM.</title>
        <authorList>
            <person name="Wang M."/>
            <person name="Hu S."/>
            <person name="Cao L."/>
            <person name="Jiang T."/>
            <person name="Zhou Y."/>
            <person name="Ming D."/>
        </authorList>
    </citation>
    <scope>NUCLEOTIDE SEQUENCE [LARGE SCALE GENOMIC DNA]</scope>
    <source>
        <strain evidence="2 3">61421 PRCM</strain>
    </source>
</reference>
<dbReference type="eggNOG" id="ENOG5033SPM">
    <property type="taxonomic scope" value="Bacteria"/>
</dbReference>
<dbReference type="AlphaFoldDB" id="A0A1T3IKT0"/>
<evidence type="ECO:0000256" key="1">
    <source>
        <dbReference type="SAM" id="Phobius"/>
    </source>
</evidence>
<keyword evidence="1" id="KW-1133">Transmembrane helix</keyword>
<comment type="caution">
    <text evidence="2">The sequence shown here is derived from an EMBL/GenBank/DDBJ whole genome shotgun (WGS) entry which is preliminary data.</text>
</comment>
<evidence type="ECO:0000313" key="2">
    <source>
        <dbReference type="EMBL" id="OOH93782.1"/>
    </source>
</evidence>
<accession>A0A1T3IKT0</accession>
<keyword evidence="1" id="KW-0472">Membrane</keyword>
<keyword evidence="3" id="KW-1185">Reference proteome</keyword>
<keyword evidence="1" id="KW-0812">Transmembrane</keyword>